<reference evidence="1 2" key="1">
    <citation type="journal article" date="2016" name="Nat. Commun.">
        <title>Thousands of microbial genomes shed light on interconnected biogeochemical processes in an aquifer system.</title>
        <authorList>
            <person name="Anantharaman K."/>
            <person name="Brown C.T."/>
            <person name="Hug L.A."/>
            <person name="Sharon I."/>
            <person name="Castelle C.J."/>
            <person name="Probst A.J."/>
            <person name="Thomas B.C."/>
            <person name="Singh A."/>
            <person name="Wilkins M.J."/>
            <person name="Karaoz U."/>
            <person name="Brodie E.L."/>
            <person name="Williams K.H."/>
            <person name="Hubbard S.S."/>
            <person name="Banfield J.F."/>
        </authorList>
    </citation>
    <scope>NUCLEOTIDE SEQUENCE [LARGE SCALE GENOMIC DNA]</scope>
</reference>
<name>A0A1F6Y4S8_9BACT</name>
<dbReference type="AlphaFoldDB" id="A0A1F6Y4S8"/>
<comment type="caution">
    <text evidence="1">The sequence shown here is derived from an EMBL/GenBank/DDBJ whole genome shotgun (WGS) entry which is preliminary data.</text>
</comment>
<evidence type="ECO:0008006" key="3">
    <source>
        <dbReference type="Google" id="ProtNLM"/>
    </source>
</evidence>
<dbReference type="Gene3D" id="3.30.420.40">
    <property type="match status" value="1"/>
</dbReference>
<sequence>MGILSKFLGGSSREELALVFDIGSSSVGGALVELRTPGVPEIILSIREPITLEESIDFDRFLTLTAKSLEIVSNKISQSGLGAPRKIFCILSSPWYVSQTRIINLEKDTSFLFTEKLANSLIQKEISLFEEEYLAKYVHPKDKVRTLEIKTIRTTLNGYETVTPFNQKTKEFQITIFISISPEQVLERLEESIDKHFHSRTVKFSSFVMTSFVVTRDVFAKDENFLLIDLGGEVTDISMIKKSTLHESISFPMGTNYMIRGIAGGLRSNLEEAKSFLSLYKDGHAVGSVAKTLESVLDKLKKEWLEKFQESLANLSNDISLPSKIFLAIDKEFYDFFGDIIKTEQFNQYTLTESKFEVIFLGAEALHGLASFRGNISRDQFLIIEAIYINRFFH</sequence>
<organism evidence="1 2">
    <name type="scientific">Candidatus Nomurabacteria bacterium RIFCSPLOWO2_12_FULL_44_11</name>
    <dbReference type="NCBI Taxonomy" id="1801796"/>
    <lineage>
        <taxon>Bacteria</taxon>
        <taxon>Candidatus Nomuraibacteriota</taxon>
    </lineage>
</organism>
<dbReference type="InterPro" id="IPR043129">
    <property type="entry name" value="ATPase_NBD"/>
</dbReference>
<dbReference type="EMBL" id="MFVU01000027">
    <property type="protein sequence ID" value="OGJ01381.1"/>
    <property type="molecule type" value="Genomic_DNA"/>
</dbReference>
<dbReference type="SUPFAM" id="SSF53067">
    <property type="entry name" value="Actin-like ATPase domain"/>
    <property type="match status" value="1"/>
</dbReference>
<evidence type="ECO:0000313" key="2">
    <source>
        <dbReference type="Proteomes" id="UP000178645"/>
    </source>
</evidence>
<dbReference type="Proteomes" id="UP000178645">
    <property type="component" value="Unassembled WGS sequence"/>
</dbReference>
<gene>
    <name evidence="1" type="ORF">A3G53_02370</name>
</gene>
<protein>
    <recommendedName>
        <fullName evidence="3">SHS2 domain-containing protein</fullName>
    </recommendedName>
</protein>
<accession>A0A1F6Y4S8</accession>
<proteinExistence type="predicted"/>
<evidence type="ECO:0000313" key="1">
    <source>
        <dbReference type="EMBL" id="OGJ01381.1"/>
    </source>
</evidence>